<dbReference type="AlphaFoldDB" id="A0A8K1G392"/>
<dbReference type="EMBL" id="SWJQ01000786">
    <property type="protein sequence ID" value="TRZ10902.1"/>
    <property type="molecule type" value="Genomic_DNA"/>
</dbReference>
<comment type="caution">
    <text evidence="1">The sequence shown here is derived from an EMBL/GenBank/DDBJ whole genome shotgun (WGS) entry which is preliminary data.</text>
</comment>
<accession>A0A8K1G392</accession>
<keyword evidence="2" id="KW-1185">Reference proteome</keyword>
<evidence type="ECO:0000313" key="2">
    <source>
        <dbReference type="Proteomes" id="UP000796761"/>
    </source>
</evidence>
<dbReference type="Proteomes" id="UP000796761">
    <property type="component" value="Unassembled WGS sequence"/>
</dbReference>
<gene>
    <name evidence="1" type="ORF">HGM15179_016204</name>
</gene>
<organism evidence="1 2">
    <name type="scientific">Zosterops borbonicus</name>
    <dbReference type="NCBI Taxonomy" id="364589"/>
    <lineage>
        <taxon>Eukaryota</taxon>
        <taxon>Metazoa</taxon>
        <taxon>Chordata</taxon>
        <taxon>Craniata</taxon>
        <taxon>Vertebrata</taxon>
        <taxon>Euteleostomi</taxon>
        <taxon>Archelosauria</taxon>
        <taxon>Archosauria</taxon>
        <taxon>Dinosauria</taxon>
        <taxon>Saurischia</taxon>
        <taxon>Theropoda</taxon>
        <taxon>Coelurosauria</taxon>
        <taxon>Aves</taxon>
        <taxon>Neognathae</taxon>
        <taxon>Neoaves</taxon>
        <taxon>Telluraves</taxon>
        <taxon>Australaves</taxon>
        <taxon>Passeriformes</taxon>
        <taxon>Sylvioidea</taxon>
        <taxon>Zosteropidae</taxon>
        <taxon>Zosterops</taxon>
    </lineage>
</organism>
<evidence type="ECO:0000313" key="1">
    <source>
        <dbReference type="EMBL" id="TRZ10902.1"/>
    </source>
</evidence>
<sequence length="97" mass="11263">MDTWNLDCRISHYAWNLRSMKEDKVIKSTQHGITKEESCFTNPTTFYEPSSYEESLEQAGLGEILSMFVYTQRGYKEDGARPYPVVPRDRTRAMGTN</sequence>
<reference evidence="1" key="1">
    <citation type="submission" date="2019-04" db="EMBL/GenBank/DDBJ databases">
        <title>Genome assembly of Zosterops borbonicus 15179.</title>
        <authorList>
            <person name="Leroy T."/>
            <person name="Anselmetti Y."/>
            <person name="Tilak M.-K."/>
            <person name="Nabholz B."/>
        </authorList>
    </citation>
    <scope>NUCLEOTIDE SEQUENCE</scope>
    <source>
        <strain evidence="1">HGM_15179</strain>
        <tissue evidence="1">Muscle</tissue>
    </source>
</reference>
<proteinExistence type="predicted"/>
<name>A0A8K1G392_9PASS</name>
<protein>
    <submittedName>
        <fullName evidence="1">Uncharacterized protein</fullName>
    </submittedName>
</protein>